<dbReference type="RefSeq" id="WP_114354284.1">
    <property type="nucleotide sequence ID" value="NZ_QPJJ01000018.1"/>
</dbReference>
<proteinExistence type="predicted"/>
<name>A0A368X6E1_9BACI</name>
<keyword evidence="2" id="KW-1185">Reference proteome</keyword>
<dbReference type="Proteomes" id="UP000252585">
    <property type="component" value="Unassembled WGS sequence"/>
</dbReference>
<dbReference type="OrthoDB" id="2417337at2"/>
<comment type="caution">
    <text evidence="1">The sequence shown here is derived from an EMBL/GenBank/DDBJ whole genome shotgun (WGS) entry which is preliminary data.</text>
</comment>
<dbReference type="InterPro" id="IPR010461">
    <property type="entry name" value="ComK"/>
</dbReference>
<evidence type="ECO:0000313" key="1">
    <source>
        <dbReference type="EMBL" id="RCW63395.1"/>
    </source>
</evidence>
<organism evidence="1 2">
    <name type="scientific">Saliterribacillus persicus</name>
    <dbReference type="NCBI Taxonomy" id="930114"/>
    <lineage>
        <taxon>Bacteria</taxon>
        <taxon>Bacillati</taxon>
        <taxon>Bacillota</taxon>
        <taxon>Bacilli</taxon>
        <taxon>Bacillales</taxon>
        <taxon>Bacillaceae</taxon>
        <taxon>Saliterribacillus</taxon>
    </lineage>
</organism>
<reference evidence="1 2" key="1">
    <citation type="submission" date="2018-07" db="EMBL/GenBank/DDBJ databases">
        <title>Genomic Encyclopedia of Type Strains, Phase IV (KMG-IV): sequencing the most valuable type-strain genomes for metagenomic binning, comparative biology and taxonomic classification.</title>
        <authorList>
            <person name="Goeker M."/>
        </authorList>
    </citation>
    <scope>NUCLEOTIDE SEQUENCE [LARGE SCALE GENOMIC DNA]</scope>
    <source>
        <strain evidence="1 2">DSM 27696</strain>
    </source>
</reference>
<dbReference type="EMBL" id="QPJJ01000018">
    <property type="protein sequence ID" value="RCW63395.1"/>
    <property type="molecule type" value="Genomic_DNA"/>
</dbReference>
<protein>
    <submittedName>
        <fullName evidence="1">ComK protein</fullName>
    </submittedName>
</protein>
<evidence type="ECO:0000313" key="2">
    <source>
        <dbReference type="Proteomes" id="UP000252585"/>
    </source>
</evidence>
<dbReference type="GO" id="GO:0030420">
    <property type="term" value="P:establishment of competence for transformation"/>
    <property type="evidence" value="ECO:0007669"/>
    <property type="project" value="InterPro"/>
</dbReference>
<sequence length="154" mass="17960">MLKKWLKIKLRNGSLFTCEIHAKYQSKIIEVKQEVFIEQTPLEILKHNALINGSSYEGRRESVKYILGFEQKIPIPINIEKNIYLFPTSSPNEMDCIWVSSDAITEIKPVEVGEEIKTRILFKFGKTLDLKESNYLIRTQWERAGMCKIAMAHR</sequence>
<accession>A0A368X6E1</accession>
<gene>
    <name evidence="1" type="ORF">DFR57_11862</name>
</gene>
<dbReference type="AlphaFoldDB" id="A0A368X6E1"/>
<dbReference type="Pfam" id="PF06338">
    <property type="entry name" value="ComK"/>
    <property type="match status" value="1"/>
</dbReference>